<evidence type="ECO:0000256" key="2">
    <source>
        <dbReference type="ARBA" id="ARBA00012274"/>
    </source>
</evidence>
<proteinExistence type="inferred from homology"/>
<dbReference type="InterPro" id="IPR024434">
    <property type="entry name" value="TSCPD_dom"/>
</dbReference>
<feature type="domain" description="TSCPD" evidence="6">
    <location>
        <begin position="5"/>
        <end position="79"/>
    </location>
</feature>
<evidence type="ECO:0000259" key="6">
    <source>
        <dbReference type="Pfam" id="PF12637"/>
    </source>
</evidence>
<keyword evidence="4" id="KW-0547">Nucleotide-binding</keyword>
<accession>A0ABY6HEU6</accession>
<evidence type="ECO:0000256" key="4">
    <source>
        <dbReference type="ARBA" id="ARBA00022741"/>
    </source>
</evidence>
<dbReference type="EC" id="1.17.4.1" evidence="2"/>
<evidence type="ECO:0000256" key="5">
    <source>
        <dbReference type="ARBA" id="ARBA00047754"/>
    </source>
</evidence>
<dbReference type="InterPro" id="IPR023806">
    <property type="entry name" value="CHP03905"/>
</dbReference>
<evidence type="ECO:0000313" key="7">
    <source>
        <dbReference type="EMBL" id="UYO62943.1"/>
    </source>
</evidence>
<keyword evidence="3" id="KW-0237">DNA synthesis</keyword>
<keyword evidence="8" id="KW-1185">Reference proteome</keyword>
<comment type="similarity">
    <text evidence="1">Belongs to the ribonucleoside diphosphate reductase class-2 family.</text>
</comment>
<name>A0ABY6HEU6_9FIRM</name>
<dbReference type="NCBIfam" id="TIGR03905">
    <property type="entry name" value="TIGR03905_4_Cys"/>
    <property type="match status" value="1"/>
</dbReference>
<sequence length="84" mass="9261">MTVNYKPQGVCVRNIQFELSDDVVSNLVFEGGCDGNLKALVKLLDEKPADEIISLFKGQTCGKKPTSCMDQLAIALEEARKEKQ</sequence>
<dbReference type="Pfam" id="PF12637">
    <property type="entry name" value="TSCPD"/>
    <property type="match status" value="1"/>
</dbReference>
<dbReference type="EMBL" id="CP087994">
    <property type="protein sequence ID" value="UYO62943.1"/>
    <property type="molecule type" value="Genomic_DNA"/>
</dbReference>
<evidence type="ECO:0000313" key="8">
    <source>
        <dbReference type="Proteomes" id="UP001163550"/>
    </source>
</evidence>
<comment type="catalytic activity">
    <reaction evidence="5">
        <text>a 2'-deoxyribonucleoside 5'-diphosphate + [thioredoxin]-disulfide + H2O = a ribonucleoside 5'-diphosphate + [thioredoxin]-dithiol</text>
        <dbReference type="Rhea" id="RHEA:23252"/>
        <dbReference type="Rhea" id="RHEA-COMP:10698"/>
        <dbReference type="Rhea" id="RHEA-COMP:10700"/>
        <dbReference type="ChEBI" id="CHEBI:15377"/>
        <dbReference type="ChEBI" id="CHEBI:29950"/>
        <dbReference type="ChEBI" id="CHEBI:50058"/>
        <dbReference type="ChEBI" id="CHEBI:57930"/>
        <dbReference type="ChEBI" id="CHEBI:73316"/>
        <dbReference type="EC" id="1.17.4.1"/>
    </reaction>
</comment>
<evidence type="ECO:0000256" key="3">
    <source>
        <dbReference type="ARBA" id="ARBA00022634"/>
    </source>
</evidence>
<protein>
    <recommendedName>
        <fullName evidence="2">ribonucleoside-diphosphate reductase</fullName>
        <ecNumber evidence="2">1.17.4.1</ecNumber>
    </recommendedName>
</protein>
<organism evidence="7 8">
    <name type="scientific">Acetobacterium wieringae</name>
    <dbReference type="NCBI Taxonomy" id="52694"/>
    <lineage>
        <taxon>Bacteria</taxon>
        <taxon>Bacillati</taxon>
        <taxon>Bacillota</taxon>
        <taxon>Clostridia</taxon>
        <taxon>Eubacteriales</taxon>
        <taxon>Eubacteriaceae</taxon>
        <taxon>Acetobacterium</taxon>
    </lineage>
</organism>
<reference evidence="7" key="1">
    <citation type="submission" date="2021-11" db="EMBL/GenBank/DDBJ databases">
        <title>Isoprene-degrading acetogen.</title>
        <authorList>
            <person name="Yang Y."/>
            <person name="Jin H."/>
            <person name="Yan J."/>
        </authorList>
    </citation>
    <scope>NUCLEOTIDE SEQUENCE</scope>
    <source>
        <strain evidence="7">Berkeley</strain>
    </source>
</reference>
<dbReference type="RefSeq" id="WP_228881885.1">
    <property type="nucleotide sequence ID" value="NZ_CABIIK010000040.1"/>
</dbReference>
<evidence type="ECO:0000256" key="1">
    <source>
        <dbReference type="ARBA" id="ARBA00007405"/>
    </source>
</evidence>
<dbReference type="Proteomes" id="UP001163550">
    <property type="component" value="Chromosome"/>
</dbReference>
<gene>
    <name evidence="7" type="ORF">LNN31_00395</name>
</gene>